<dbReference type="InterPro" id="IPR045584">
    <property type="entry name" value="Pilin-like"/>
</dbReference>
<dbReference type="PROSITE" id="PS00409">
    <property type="entry name" value="PROKAR_NTER_METHYL"/>
    <property type="match status" value="1"/>
</dbReference>
<accession>A0A1G7CE37</accession>
<evidence type="ECO:0000313" key="2">
    <source>
        <dbReference type="EMBL" id="SDE37559.1"/>
    </source>
</evidence>
<dbReference type="RefSeq" id="WP_093036127.1">
    <property type="nucleotide sequence ID" value="NZ_FMZV01000018.1"/>
</dbReference>
<evidence type="ECO:0000256" key="1">
    <source>
        <dbReference type="SAM" id="Phobius"/>
    </source>
</evidence>
<dbReference type="OrthoDB" id="7724270at2"/>
<dbReference type="AlphaFoldDB" id="A0A1G7CE37"/>
<dbReference type="Gene3D" id="3.55.40.10">
    <property type="entry name" value="minor pseudopilin epsh domain"/>
    <property type="match status" value="1"/>
</dbReference>
<keyword evidence="3" id="KW-1185">Reference proteome</keyword>
<keyword evidence="1" id="KW-0812">Transmembrane</keyword>
<feature type="transmembrane region" description="Helical" evidence="1">
    <location>
        <begin position="15"/>
        <end position="39"/>
    </location>
</feature>
<dbReference type="STRING" id="639004.SAMN04488239_11814"/>
<proteinExistence type="predicted"/>
<protein>
    <submittedName>
        <fullName evidence="2">Type II secretion system protein H</fullName>
    </submittedName>
</protein>
<reference evidence="3" key="1">
    <citation type="submission" date="2016-10" db="EMBL/GenBank/DDBJ databases">
        <authorList>
            <person name="Varghese N."/>
            <person name="Submissions S."/>
        </authorList>
    </citation>
    <scope>NUCLEOTIDE SEQUENCE [LARGE SCALE GENOMIC DNA]</scope>
    <source>
        <strain evidence="3">CGMCC 1.9108</strain>
    </source>
</reference>
<name>A0A1G7CE37_9RHOB</name>
<evidence type="ECO:0000313" key="3">
    <source>
        <dbReference type="Proteomes" id="UP000199628"/>
    </source>
</evidence>
<dbReference type="NCBIfam" id="TIGR02532">
    <property type="entry name" value="IV_pilin_GFxxxE"/>
    <property type="match status" value="1"/>
</dbReference>
<dbReference type="Proteomes" id="UP000199628">
    <property type="component" value="Unassembled WGS sequence"/>
</dbReference>
<dbReference type="SUPFAM" id="SSF54523">
    <property type="entry name" value="Pili subunits"/>
    <property type="match status" value="1"/>
</dbReference>
<gene>
    <name evidence="2" type="ORF">SAMN04488239_11814</name>
</gene>
<keyword evidence="1" id="KW-1133">Transmembrane helix</keyword>
<dbReference type="Pfam" id="PF07963">
    <property type="entry name" value="N_methyl"/>
    <property type="match status" value="1"/>
</dbReference>
<dbReference type="EMBL" id="FMZV01000018">
    <property type="protein sequence ID" value="SDE37559.1"/>
    <property type="molecule type" value="Genomic_DNA"/>
</dbReference>
<organism evidence="2 3">
    <name type="scientific">Ruegeria marina</name>
    <dbReference type="NCBI Taxonomy" id="639004"/>
    <lineage>
        <taxon>Bacteria</taxon>
        <taxon>Pseudomonadati</taxon>
        <taxon>Pseudomonadota</taxon>
        <taxon>Alphaproteobacteria</taxon>
        <taxon>Rhodobacterales</taxon>
        <taxon>Roseobacteraceae</taxon>
        <taxon>Ruegeria</taxon>
    </lineage>
</organism>
<keyword evidence="1" id="KW-0472">Membrane</keyword>
<sequence>MAEQLTPGDQWAKAGFTLVELLVVIAILSVLSVGSALLITRRPGLEQGDAAVFRDAHERLRSLAVHSGRAHGLYLDVRGWQLAEAGPDGWRSEGVRLAWQAPVRFRAERLSDPAARAPEIRFLPDGRSSAFEVIFGTGDGALRCRGDGWGGLSCGAG</sequence>
<dbReference type="InterPro" id="IPR012902">
    <property type="entry name" value="N_methyl_site"/>
</dbReference>